<evidence type="ECO:0000256" key="5">
    <source>
        <dbReference type="ARBA" id="ARBA00022692"/>
    </source>
</evidence>
<evidence type="ECO:0000256" key="3">
    <source>
        <dbReference type="ARBA" id="ARBA00022475"/>
    </source>
</evidence>
<dbReference type="NCBIfam" id="NF008379">
    <property type="entry name" value="PRK11174.1"/>
    <property type="match status" value="1"/>
</dbReference>
<sequence>MQSPTGITVGLFFVYWRPITIIILIKPFQMDKKKQRSLNLWLKQQSKLAKRWLAIAVGLGVLSSLFLVAQAALLASILHQLIIEQVDKHLLIPQFVGLVVLIALRALCSWGREMAGYRCGEEIRRYIRELILNKLRDLGPAYIKGKPAGSWATLMLEQVENMHDFFARYLPQMSLSVMVPFVILAVVFPVNWAAGLIFLITAPLVPLFMALVGIKAADASRKNFKALQRLSGHFYDRLQALTTIRLFDRAAAETEQMRGASEVFRHRTMDVLRIAFLSSAVLEFFTSISIALTAVYFGFSYIGELNFGYYGAGVTLFAGLFILILAPEFYQPLRDLGTYYHAKQLAVGAAESIVNFLQTEADTLHNGERTLADDQPIEIVANDLVVLSPQGQRLAGPLSFTLQSGKTTALVGPSGAGKTSLINTILGFMPYQGSLTINGIELRELDHAQWRQTISWVGQNPLLLHGTIRDNVTLGKQNIADQQVTQALQAAYAQEFVEQHGLDYQINDRSAGLSVGQAQRIALARAILQNGRFWLLDEPTASLDARSEQYVMRGLNESIQQRTALLVTHQLQPLQSVEQILVMENGALVQAGHFEELSQQPGLFATMLTANQALQAANQGNLDA</sequence>
<evidence type="ECO:0000256" key="2">
    <source>
        <dbReference type="ARBA" id="ARBA00022448"/>
    </source>
</evidence>
<evidence type="ECO:0000256" key="10">
    <source>
        <dbReference type="SAM" id="Phobius"/>
    </source>
</evidence>
<dbReference type="GO" id="GO:0005524">
    <property type="term" value="F:ATP binding"/>
    <property type="evidence" value="ECO:0007669"/>
    <property type="project" value="UniProtKB-KW"/>
</dbReference>
<dbReference type="FunFam" id="1.20.1560.10:FF:000039">
    <property type="entry name" value="Cysteine/glutathione ABC transporter permease/ATP-binding protein CydD"/>
    <property type="match status" value="1"/>
</dbReference>
<keyword evidence="8 10" id="KW-1133">Transmembrane helix</keyword>
<keyword evidence="5 10" id="KW-0812">Transmembrane</keyword>
<accession>D2YGA1</accession>
<evidence type="ECO:0000256" key="6">
    <source>
        <dbReference type="ARBA" id="ARBA00022741"/>
    </source>
</evidence>
<dbReference type="SMART" id="SM00382">
    <property type="entry name" value="AAA"/>
    <property type="match status" value="1"/>
</dbReference>
<feature type="transmembrane region" description="Helical" evidence="10">
    <location>
        <begin position="194"/>
        <end position="214"/>
    </location>
</feature>
<evidence type="ECO:0000256" key="9">
    <source>
        <dbReference type="ARBA" id="ARBA00023136"/>
    </source>
</evidence>
<dbReference type="PANTHER" id="PTHR24221:SF261">
    <property type="entry name" value="GLUTATHIONE_L-CYSTEINE TRANSPORT SYSTEM ATP-BINDING_PERMEASE PROTEIN CYDD"/>
    <property type="match status" value="1"/>
</dbReference>
<organism evidence="13 14">
    <name type="scientific">Vibrio mimicus VM603</name>
    <dbReference type="NCBI Taxonomy" id="671074"/>
    <lineage>
        <taxon>Bacteria</taxon>
        <taxon>Pseudomonadati</taxon>
        <taxon>Pseudomonadota</taxon>
        <taxon>Gammaproteobacteria</taxon>
        <taxon>Vibrionales</taxon>
        <taxon>Vibrionaceae</taxon>
        <taxon>Vibrio</taxon>
    </lineage>
</organism>
<dbReference type="SUPFAM" id="SSF52540">
    <property type="entry name" value="P-loop containing nucleoside triphosphate hydrolases"/>
    <property type="match status" value="1"/>
</dbReference>
<protein>
    <submittedName>
        <fullName evidence="13">Transport ATP-binding protein CydD</fullName>
    </submittedName>
</protein>
<feature type="transmembrane region" description="Helical" evidence="10">
    <location>
        <begin position="307"/>
        <end position="326"/>
    </location>
</feature>
<feature type="transmembrane region" description="Helical" evidence="10">
    <location>
        <begin position="90"/>
        <end position="108"/>
    </location>
</feature>
<dbReference type="CDD" id="cd18584">
    <property type="entry name" value="ABC_6TM_AarD_CydD"/>
    <property type="match status" value="1"/>
</dbReference>
<feature type="transmembrane region" description="Helical" evidence="10">
    <location>
        <begin position="274"/>
        <end position="301"/>
    </location>
</feature>
<keyword evidence="4" id="KW-0997">Cell inner membrane</keyword>
<dbReference type="Gene3D" id="3.40.50.300">
    <property type="entry name" value="P-loop containing nucleotide triphosphate hydrolases"/>
    <property type="match status" value="1"/>
</dbReference>
<dbReference type="Gene3D" id="1.20.1560.10">
    <property type="entry name" value="ABC transporter type 1, transmembrane domain"/>
    <property type="match status" value="1"/>
</dbReference>
<dbReference type="NCBIfam" id="TIGR02857">
    <property type="entry name" value="CydD"/>
    <property type="match status" value="1"/>
</dbReference>
<dbReference type="GO" id="GO:0034040">
    <property type="term" value="F:ATPase-coupled lipid transmembrane transporter activity"/>
    <property type="evidence" value="ECO:0007669"/>
    <property type="project" value="TreeGrafter"/>
</dbReference>
<reference evidence="13 14" key="1">
    <citation type="journal article" date="2009" name="BMC Evol. Biol.">
        <title>Genomic taxonomy of Vibrios.</title>
        <authorList>
            <person name="Thompson C.C."/>
            <person name="Vicente A.C."/>
            <person name="Souza R.C."/>
            <person name="Vasconcelos A.T."/>
            <person name="Vesth T."/>
            <person name="Alves N.Jr."/>
            <person name="Ussery D.W."/>
            <person name="Iida T."/>
            <person name="Thompson F.L."/>
        </authorList>
    </citation>
    <scope>NUCLEOTIDE SEQUENCE [LARGE SCALE GENOMIC DNA]</scope>
    <source>
        <strain evidence="13 14">VM603</strain>
    </source>
</reference>
<evidence type="ECO:0000259" key="11">
    <source>
        <dbReference type="PROSITE" id="PS50893"/>
    </source>
</evidence>
<keyword evidence="9 10" id="KW-0472">Membrane</keyword>
<dbReference type="InterPro" id="IPR039421">
    <property type="entry name" value="Type_1_exporter"/>
</dbReference>
<comment type="caution">
    <text evidence="13">The sequence shown here is derived from an EMBL/GenBank/DDBJ whole genome shotgun (WGS) entry which is preliminary data.</text>
</comment>
<dbReference type="InterPro" id="IPR014216">
    <property type="entry name" value="ABC_transptr_CydD"/>
</dbReference>
<gene>
    <name evidence="13" type="primary">cydD</name>
    <name evidence="13" type="ORF">VMB_25480</name>
</gene>
<evidence type="ECO:0000256" key="7">
    <source>
        <dbReference type="ARBA" id="ARBA00022840"/>
    </source>
</evidence>
<evidence type="ECO:0000256" key="4">
    <source>
        <dbReference type="ARBA" id="ARBA00022519"/>
    </source>
</evidence>
<dbReference type="SUPFAM" id="SSF90123">
    <property type="entry name" value="ABC transporter transmembrane region"/>
    <property type="match status" value="1"/>
</dbReference>
<keyword evidence="2" id="KW-0813">Transport</keyword>
<dbReference type="Pfam" id="PF00005">
    <property type="entry name" value="ABC_tran"/>
    <property type="match status" value="1"/>
</dbReference>
<feature type="transmembrane region" description="Helical" evidence="10">
    <location>
        <begin position="52"/>
        <end position="78"/>
    </location>
</feature>
<dbReference type="Pfam" id="PF00664">
    <property type="entry name" value="ABC_membrane"/>
    <property type="match status" value="1"/>
</dbReference>
<comment type="subcellular location">
    <subcellularLocation>
        <location evidence="1">Cell inner membrane</location>
        <topology evidence="1">Multi-pass membrane protein</topology>
    </subcellularLocation>
</comment>
<dbReference type="GO" id="GO:0042883">
    <property type="term" value="P:cysteine transport"/>
    <property type="evidence" value="ECO:0007669"/>
    <property type="project" value="InterPro"/>
</dbReference>
<keyword evidence="7 13" id="KW-0067">ATP-binding</keyword>
<feature type="transmembrane region" description="Helical" evidence="10">
    <location>
        <begin position="6"/>
        <end position="25"/>
    </location>
</feature>
<evidence type="ECO:0000256" key="1">
    <source>
        <dbReference type="ARBA" id="ARBA00004429"/>
    </source>
</evidence>
<dbReference type="InterPro" id="IPR036640">
    <property type="entry name" value="ABC1_TM_sf"/>
</dbReference>
<evidence type="ECO:0000313" key="14">
    <source>
        <dbReference type="Proteomes" id="UP000004827"/>
    </source>
</evidence>
<dbReference type="PROSITE" id="PS50893">
    <property type="entry name" value="ABC_TRANSPORTER_2"/>
    <property type="match status" value="1"/>
</dbReference>
<proteinExistence type="predicted"/>
<keyword evidence="6" id="KW-0547">Nucleotide-binding</keyword>
<feature type="transmembrane region" description="Helical" evidence="10">
    <location>
        <begin position="169"/>
        <end position="188"/>
    </location>
</feature>
<dbReference type="GO" id="GO:0140359">
    <property type="term" value="F:ABC-type transporter activity"/>
    <property type="evidence" value="ECO:0007669"/>
    <property type="project" value="InterPro"/>
</dbReference>
<name>D2YGA1_VIBMI</name>
<dbReference type="InterPro" id="IPR003439">
    <property type="entry name" value="ABC_transporter-like_ATP-bd"/>
</dbReference>
<evidence type="ECO:0000313" key="13">
    <source>
        <dbReference type="EMBL" id="EEW06354.1"/>
    </source>
</evidence>
<dbReference type="EMBL" id="ACYU01000120">
    <property type="protein sequence ID" value="EEW06354.1"/>
    <property type="molecule type" value="Genomic_DNA"/>
</dbReference>
<feature type="domain" description="ABC transmembrane type-1" evidence="12">
    <location>
        <begin position="54"/>
        <end position="345"/>
    </location>
</feature>
<feature type="domain" description="ABC transporter" evidence="11">
    <location>
        <begin position="379"/>
        <end position="610"/>
    </location>
</feature>
<dbReference type="Proteomes" id="UP000004827">
    <property type="component" value="Unassembled WGS sequence"/>
</dbReference>
<dbReference type="PROSITE" id="PS50929">
    <property type="entry name" value="ABC_TM1F"/>
    <property type="match status" value="1"/>
</dbReference>
<dbReference type="InterPro" id="IPR003593">
    <property type="entry name" value="AAA+_ATPase"/>
</dbReference>
<dbReference type="PANTHER" id="PTHR24221">
    <property type="entry name" value="ATP-BINDING CASSETTE SUB-FAMILY B"/>
    <property type="match status" value="1"/>
</dbReference>
<dbReference type="AlphaFoldDB" id="D2YGA1"/>
<evidence type="ECO:0000256" key="8">
    <source>
        <dbReference type="ARBA" id="ARBA00022989"/>
    </source>
</evidence>
<dbReference type="InterPro" id="IPR017871">
    <property type="entry name" value="ABC_transporter-like_CS"/>
</dbReference>
<dbReference type="InterPro" id="IPR011527">
    <property type="entry name" value="ABC1_TM_dom"/>
</dbReference>
<evidence type="ECO:0000259" key="12">
    <source>
        <dbReference type="PROSITE" id="PS50929"/>
    </source>
</evidence>
<dbReference type="GO" id="GO:0005886">
    <property type="term" value="C:plasma membrane"/>
    <property type="evidence" value="ECO:0007669"/>
    <property type="project" value="UniProtKB-SubCell"/>
</dbReference>
<dbReference type="InterPro" id="IPR027417">
    <property type="entry name" value="P-loop_NTPase"/>
</dbReference>
<keyword evidence="3" id="KW-1003">Cell membrane</keyword>
<dbReference type="GO" id="GO:0016887">
    <property type="term" value="F:ATP hydrolysis activity"/>
    <property type="evidence" value="ECO:0007669"/>
    <property type="project" value="InterPro"/>
</dbReference>
<dbReference type="PROSITE" id="PS00211">
    <property type="entry name" value="ABC_TRANSPORTER_1"/>
    <property type="match status" value="1"/>
</dbReference>